<dbReference type="CDD" id="cd00866">
    <property type="entry name" value="PEBP_euk"/>
    <property type="match status" value="1"/>
</dbReference>
<dbReference type="InterPro" id="IPR036610">
    <property type="entry name" value="PEBP-like_sf"/>
</dbReference>
<dbReference type="FunFam" id="3.90.280.10:FF:000001">
    <property type="entry name" value="Terminal flower 1"/>
    <property type="match status" value="1"/>
</dbReference>
<dbReference type="OrthoDB" id="2506647at2759"/>
<accession>A0A2U1Q7B6</accession>
<evidence type="ECO:0000256" key="1">
    <source>
        <dbReference type="ARBA" id="ARBA00007091"/>
    </source>
</evidence>
<dbReference type="GO" id="GO:0010228">
    <property type="term" value="P:vegetative to reproductive phase transition of meristem"/>
    <property type="evidence" value="ECO:0007669"/>
    <property type="project" value="TreeGrafter"/>
</dbReference>
<dbReference type="EMBL" id="PKPP01000348">
    <property type="protein sequence ID" value="PWA93897.1"/>
    <property type="molecule type" value="Genomic_DNA"/>
</dbReference>
<dbReference type="PANTHER" id="PTHR11362">
    <property type="entry name" value="PHOSPHATIDYLETHANOLAMINE-BINDING PROTEIN"/>
    <property type="match status" value="1"/>
</dbReference>
<comment type="caution">
    <text evidence="2">The sequence shown here is derived from an EMBL/GenBank/DDBJ whole genome shotgun (WGS) entry which is preliminary data.</text>
</comment>
<sequence length="168" mass="19113">MSLAIGRVIGDVIDQFTPSVTMNITYNSHYTVVNGHELMPNIITSKPHVKIGGVDMRSSYTIIMTDPDAPSPSDPYLREHLHWIVTDIPGTTDATFGREIVSYEKPKPAIGIHRYVFLLFKQRTRQSVRPPSSRDHFNTRMFSQENDLGLPVAVLYFNAQRENAARRR</sequence>
<dbReference type="AlphaFoldDB" id="A0A2U1Q7B6"/>
<proteinExistence type="inferred from homology"/>
<dbReference type="PANTHER" id="PTHR11362:SF129">
    <property type="entry name" value="PHOSPHATIDYLETHANOLAMINE-BINDING PROTEIN"/>
    <property type="match status" value="1"/>
</dbReference>
<evidence type="ECO:0000313" key="3">
    <source>
        <dbReference type="Proteomes" id="UP000245207"/>
    </source>
</evidence>
<organism evidence="2 3">
    <name type="scientific">Artemisia annua</name>
    <name type="common">Sweet wormwood</name>
    <dbReference type="NCBI Taxonomy" id="35608"/>
    <lineage>
        <taxon>Eukaryota</taxon>
        <taxon>Viridiplantae</taxon>
        <taxon>Streptophyta</taxon>
        <taxon>Embryophyta</taxon>
        <taxon>Tracheophyta</taxon>
        <taxon>Spermatophyta</taxon>
        <taxon>Magnoliopsida</taxon>
        <taxon>eudicotyledons</taxon>
        <taxon>Gunneridae</taxon>
        <taxon>Pentapetalae</taxon>
        <taxon>asterids</taxon>
        <taxon>campanulids</taxon>
        <taxon>Asterales</taxon>
        <taxon>Asteraceae</taxon>
        <taxon>Asteroideae</taxon>
        <taxon>Anthemideae</taxon>
        <taxon>Artemisiinae</taxon>
        <taxon>Artemisia</taxon>
    </lineage>
</organism>
<dbReference type="Proteomes" id="UP000245207">
    <property type="component" value="Unassembled WGS sequence"/>
</dbReference>
<dbReference type="Gene3D" id="3.90.280.10">
    <property type="entry name" value="PEBP-like"/>
    <property type="match status" value="1"/>
</dbReference>
<dbReference type="Pfam" id="PF01161">
    <property type="entry name" value="PBP"/>
    <property type="match status" value="1"/>
</dbReference>
<name>A0A2U1Q7B6_ARTAN</name>
<reference evidence="2 3" key="1">
    <citation type="journal article" date="2018" name="Mol. Plant">
        <title>The genome of Artemisia annua provides insight into the evolution of Asteraceae family and artemisinin biosynthesis.</title>
        <authorList>
            <person name="Shen Q."/>
            <person name="Zhang L."/>
            <person name="Liao Z."/>
            <person name="Wang S."/>
            <person name="Yan T."/>
            <person name="Shi P."/>
            <person name="Liu M."/>
            <person name="Fu X."/>
            <person name="Pan Q."/>
            <person name="Wang Y."/>
            <person name="Lv Z."/>
            <person name="Lu X."/>
            <person name="Zhang F."/>
            <person name="Jiang W."/>
            <person name="Ma Y."/>
            <person name="Chen M."/>
            <person name="Hao X."/>
            <person name="Li L."/>
            <person name="Tang Y."/>
            <person name="Lv G."/>
            <person name="Zhou Y."/>
            <person name="Sun X."/>
            <person name="Brodelius P.E."/>
            <person name="Rose J.K.C."/>
            <person name="Tang K."/>
        </authorList>
    </citation>
    <scope>NUCLEOTIDE SEQUENCE [LARGE SCALE GENOMIC DNA]</scope>
    <source>
        <strain evidence="3">cv. Huhao1</strain>
        <tissue evidence="2">Leaf</tissue>
    </source>
</reference>
<dbReference type="InterPro" id="IPR035810">
    <property type="entry name" value="PEBP_euk"/>
</dbReference>
<protein>
    <submittedName>
        <fullName evidence="2">Anti-florigenic FT/TFL1 family protein</fullName>
    </submittedName>
</protein>
<gene>
    <name evidence="2" type="ORF">CTI12_AA065560</name>
</gene>
<evidence type="ECO:0000313" key="2">
    <source>
        <dbReference type="EMBL" id="PWA93897.1"/>
    </source>
</evidence>
<comment type="similarity">
    <text evidence="1">Belongs to the phosphatidylethanolamine-binding protein family.</text>
</comment>
<keyword evidence="3" id="KW-1185">Reference proteome</keyword>
<dbReference type="SUPFAM" id="SSF49777">
    <property type="entry name" value="PEBP-like"/>
    <property type="match status" value="1"/>
</dbReference>
<dbReference type="InterPro" id="IPR008914">
    <property type="entry name" value="PEBP"/>
</dbReference>
<dbReference type="GO" id="GO:0009908">
    <property type="term" value="P:flower development"/>
    <property type="evidence" value="ECO:0007669"/>
    <property type="project" value="TreeGrafter"/>
</dbReference>